<accession>A0A369YBD8</accession>
<dbReference type="EMBL" id="QEPN01000006">
    <property type="protein sequence ID" value="RDE70875.1"/>
    <property type="molecule type" value="Genomic_DNA"/>
</dbReference>
<feature type="domain" description="HTH iclR-type" evidence="4">
    <location>
        <begin position="9"/>
        <end position="71"/>
    </location>
</feature>
<dbReference type="Gene3D" id="3.30.450.40">
    <property type="match status" value="1"/>
</dbReference>
<dbReference type="InterPro" id="IPR005471">
    <property type="entry name" value="Tscrpt_reg_IclR_N"/>
</dbReference>
<reference evidence="8 9" key="1">
    <citation type="submission" date="2018-05" db="EMBL/GenBank/DDBJ databases">
        <title>Draft Genome Sequences for a Diverse set of 7 Haemophilus Species.</title>
        <authorList>
            <person name="Nichols M."/>
            <person name="Topaz N."/>
            <person name="Wang X."/>
            <person name="Wang X."/>
            <person name="Boxrud D."/>
        </authorList>
    </citation>
    <scope>NUCLEOTIDE SEQUENCE [LARGE SCALE GENOMIC DNA]</scope>
    <source>
        <strain evidence="6 8">C2002001239</strain>
        <strain evidence="7 9">C2015005473</strain>
    </source>
</reference>
<dbReference type="AlphaFoldDB" id="A0A369YBD8"/>
<dbReference type="SUPFAM" id="SSF55781">
    <property type="entry name" value="GAF domain-like"/>
    <property type="match status" value="1"/>
</dbReference>
<dbReference type="InterPro" id="IPR050707">
    <property type="entry name" value="HTH_MetabolicPath_Reg"/>
</dbReference>
<evidence type="ECO:0000313" key="9">
    <source>
        <dbReference type="Proteomes" id="UP000253950"/>
    </source>
</evidence>
<dbReference type="InterPro" id="IPR036388">
    <property type="entry name" value="WH-like_DNA-bd_sf"/>
</dbReference>
<evidence type="ECO:0000256" key="3">
    <source>
        <dbReference type="ARBA" id="ARBA00023163"/>
    </source>
</evidence>
<gene>
    <name evidence="7" type="ORF">DPV84_09325</name>
    <name evidence="6" type="ORF">DPV93_07655</name>
</gene>
<dbReference type="PANTHER" id="PTHR30136">
    <property type="entry name" value="HELIX-TURN-HELIX TRANSCRIPTIONAL REGULATOR, ICLR FAMILY"/>
    <property type="match status" value="1"/>
</dbReference>
<dbReference type="Proteomes" id="UP000253872">
    <property type="component" value="Unassembled WGS sequence"/>
</dbReference>
<dbReference type="EMBL" id="QEQG01000012">
    <property type="protein sequence ID" value="RDF09984.1"/>
    <property type="molecule type" value="Genomic_DNA"/>
</dbReference>
<keyword evidence="9" id="KW-1185">Reference proteome</keyword>
<dbReference type="GO" id="GO:0045892">
    <property type="term" value="P:negative regulation of DNA-templated transcription"/>
    <property type="evidence" value="ECO:0007669"/>
    <property type="project" value="TreeGrafter"/>
</dbReference>
<dbReference type="GO" id="GO:0003700">
    <property type="term" value="F:DNA-binding transcription factor activity"/>
    <property type="evidence" value="ECO:0007669"/>
    <property type="project" value="TreeGrafter"/>
</dbReference>
<dbReference type="Pfam" id="PF09339">
    <property type="entry name" value="HTH_IclR"/>
    <property type="match status" value="1"/>
</dbReference>
<dbReference type="InterPro" id="IPR014757">
    <property type="entry name" value="Tscrpt_reg_IclR_C"/>
</dbReference>
<keyword evidence="1" id="KW-0805">Transcription regulation</keyword>
<dbReference type="PROSITE" id="PS51077">
    <property type="entry name" value="HTH_ICLR"/>
    <property type="match status" value="1"/>
</dbReference>
<protein>
    <submittedName>
        <fullName evidence="6">IclR family transcriptional regulator</fullName>
    </submittedName>
</protein>
<dbReference type="SUPFAM" id="SSF46785">
    <property type="entry name" value="Winged helix' DNA-binding domain"/>
    <property type="match status" value="1"/>
</dbReference>
<sequence length="270" mass="30372">MKEEKNSGNQSLIRGLRLIDLLSHYPNGCPLAKLAELSGLNKSTVHRLLQGLQQEGFIQAATTAGSYRLTTKCLAIGHKMFSSMNIIHLASPYLESLNLKIGETVNLSMRENDHAIMIYKLEPTTGMLRTRAYIGQRLNLYCSGMGKLYLAFDKKASTYLMHYWVNHQADIQQLTCHTITDINLMRKELDEIRAQGFALDKEENELGVTCIAYPIFNFKNEVDYALSVSMSVSRLAQIGTDFLHEAVKETAIAISQALGWQNDLQKNPEI</sequence>
<dbReference type="SMART" id="SM00346">
    <property type="entry name" value="HTH_ICLR"/>
    <property type="match status" value="1"/>
</dbReference>
<dbReference type="InterPro" id="IPR029016">
    <property type="entry name" value="GAF-like_dom_sf"/>
</dbReference>
<proteinExistence type="predicted"/>
<evidence type="ECO:0000259" key="5">
    <source>
        <dbReference type="PROSITE" id="PS51078"/>
    </source>
</evidence>
<evidence type="ECO:0000313" key="7">
    <source>
        <dbReference type="EMBL" id="RDF09984.1"/>
    </source>
</evidence>
<evidence type="ECO:0000256" key="1">
    <source>
        <dbReference type="ARBA" id="ARBA00023015"/>
    </source>
</evidence>
<dbReference type="PANTHER" id="PTHR30136:SF19">
    <property type="entry name" value="DNA-BINDING TRANSCRIPTIONAL REPRESSOR YIAJ"/>
    <property type="match status" value="1"/>
</dbReference>
<evidence type="ECO:0000256" key="2">
    <source>
        <dbReference type="ARBA" id="ARBA00023125"/>
    </source>
</evidence>
<comment type="caution">
    <text evidence="6">The sequence shown here is derived from an EMBL/GenBank/DDBJ whole genome shotgun (WGS) entry which is preliminary data.</text>
</comment>
<dbReference type="GO" id="GO:0003677">
    <property type="term" value="F:DNA binding"/>
    <property type="evidence" value="ECO:0007669"/>
    <property type="project" value="UniProtKB-KW"/>
</dbReference>
<name>A0A369YBD8_9PAST</name>
<evidence type="ECO:0000313" key="6">
    <source>
        <dbReference type="EMBL" id="RDE70875.1"/>
    </source>
</evidence>
<dbReference type="STRING" id="1035839.GCA_000238795_01169"/>
<feature type="domain" description="IclR-ED" evidence="5">
    <location>
        <begin position="72"/>
        <end position="260"/>
    </location>
</feature>
<keyword evidence="3" id="KW-0804">Transcription</keyword>
<dbReference type="Proteomes" id="UP000253950">
    <property type="component" value="Unassembled WGS sequence"/>
</dbReference>
<dbReference type="InterPro" id="IPR036390">
    <property type="entry name" value="WH_DNA-bd_sf"/>
</dbReference>
<dbReference type="Pfam" id="PF01614">
    <property type="entry name" value="IclR_C"/>
    <property type="match status" value="1"/>
</dbReference>
<dbReference type="Gene3D" id="1.10.10.10">
    <property type="entry name" value="Winged helix-like DNA-binding domain superfamily/Winged helix DNA-binding domain"/>
    <property type="match status" value="1"/>
</dbReference>
<evidence type="ECO:0000313" key="8">
    <source>
        <dbReference type="Proteomes" id="UP000253872"/>
    </source>
</evidence>
<evidence type="ECO:0000259" key="4">
    <source>
        <dbReference type="PROSITE" id="PS51077"/>
    </source>
</evidence>
<dbReference type="PROSITE" id="PS51078">
    <property type="entry name" value="ICLR_ED"/>
    <property type="match status" value="1"/>
</dbReference>
<organism evidence="6 8">
    <name type="scientific">Haemophilus sputorum</name>
    <dbReference type="NCBI Taxonomy" id="1078480"/>
    <lineage>
        <taxon>Bacteria</taxon>
        <taxon>Pseudomonadati</taxon>
        <taxon>Pseudomonadota</taxon>
        <taxon>Gammaproteobacteria</taxon>
        <taxon>Pasteurellales</taxon>
        <taxon>Pasteurellaceae</taxon>
        <taxon>Haemophilus</taxon>
    </lineage>
</organism>
<dbReference type="RefSeq" id="WP_007526239.1">
    <property type="nucleotide sequence ID" value="NZ_JANFLW010000017.1"/>
</dbReference>
<keyword evidence="2" id="KW-0238">DNA-binding</keyword>